<keyword evidence="2" id="KW-1185">Reference proteome</keyword>
<dbReference type="AlphaFoldDB" id="A0AAW1WPG0"/>
<evidence type="ECO:0000313" key="1">
    <source>
        <dbReference type="EMBL" id="KAK9925909.1"/>
    </source>
</evidence>
<evidence type="ECO:0000313" key="2">
    <source>
        <dbReference type="Proteomes" id="UP001457282"/>
    </source>
</evidence>
<organism evidence="1 2">
    <name type="scientific">Rubus argutus</name>
    <name type="common">Southern blackberry</name>
    <dbReference type="NCBI Taxonomy" id="59490"/>
    <lineage>
        <taxon>Eukaryota</taxon>
        <taxon>Viridiplantae</taxon>
        <taxon>Streptophyta</taxon>
        <taxon>Embryophyta</taxon>
        <taxon>Tracheophyta</taxon>
        <taxon>Spermatophyta</taxon>
        <taxon>Magnoliopsida</taxon>
        <taxon>eudicotyledons</taxon>
        <taxon>Gunneridae</taxon>
        <taxon>Pentapetalae</taxon>
        <taxon>rosids</taxon>
        <taxon>fabids</taxon>
        <taxon>Rosales</taxon>
        <taxon>Rosaceae</taxon>
        <taxon>Rosoideae</taxon>
        <taxon>Rosoideae incertae sedis</taxon>
        <taxon>Rubus</taxon>
    </lineage>
</organism>
<sequence length="218" mass="23589">MAQNLLRAKHIGNLSSSARSFFLSGSRCSATEGNSCTCSEDENCVPQRQQARNRGLLAQNPSSTVQTFSKGRILISGDAVKVADSRKSESVDHASSIKQVATAPVPFVKSDTVSYASNVDAVQKDVTLSPLAAEQFVKAGVAAVNFLSDIVSYKIPLSDGMGMLNMPKTLWTENSAVAHSVQTSETRDKKAFPRKSKAQSNHFVPDFSSNVRFQMQRI</sequence>
<comment type="caution">
    <text evidence="1">The sequence shown here is derived from an EMBL/GenBank/DDBJ whole genome shotgun (WGS) entry which is preliminary data.</text>
</comment>
<dbReference type="EMBL" id="JBEDUW010000005">
    <property type="protein sequence ID" value="KAK9925909.1"/>
    <property type="molecule type" value="Genomic_DNA"/>
</dbReference>
<gene>
    <name evidence="1" type="ORF">M0R45_023169</name>
</gene>
<reference evidence="1 2" key="1">
    <citation type="journal article" date="2023" name="G3 (Bethesda)">
        <title>A chromosome-length genome assembly and annotation of blackberry (Rubus argutus, cv. 'Hillquist').</title>
        <authorList>
            <person name="Bruna T."/>
            <person name="Aryal R."/>
            <person name="Dudchenko O."/>
            <person name="Sargent D.J."/>
            <person name="Mead D."/>
            <person name="Buti M."/>
            <person name="Cavallini A."/>
            <person name="Hytonen T."/>
            <person name="Andres J."/>
            <person name="Pham M."/>
            <person name="Weisz D."/>
            <person name="Mascagni F."/>
            <person name="Usai G."/>
            <person name="Natali L."/>
            <person name="Bassil N."/>
            <person name="Fernandez G.E."/>
            <person name="Lomsadze A."/>
            <person name="Armour M."/>
            <person name="Olukolu B."/>
            <person name="Poorten T."/>
            <person name="Britton C."/>
            <person name="Davik J."/>
            <person name="Ashrafi H."/>
            <person name="Aiden E.L."/>
            <person name="Borodovsky M."/>
            <person name="Worthington M."/>
        </authorList>
    </citation>
    <scope>NUCLEOTIDE SEQUENCE [LARGE SCALE GENOMIC DNA]</scope>
    <source>
        <strain evidence="1">PI 553951</strain>
    </source>
</reference>
<name>A0AAW1WPG0_RUBAR</name>
<protein>
    <submittedName>
        <fullName evidence="1">Uncharacterized protein</fullName>
    </submittedName>
</protein>
<dbReference type="Proteomes" id="UP001457282">
    <property type="component" value="Unassembled WGS sequence"/>
</dbReference>
<proteinExistence type="predicted"/>
<accession>A0AAW1WPG0</accession>